<gene>
    <name evidence="3" type="ORF">THASP1DRAFT_23865</name>
</gene>
<proteinExistence type="predicted"/>
<sequence>MHAIATGGTPVGARNIGAVTTAVVGSTPTASVSAKQQKAPETVQPKEVQQQKVQTQQPESVQKAQTQAQQTQSEQPSPSLMQPPMTTVEIITPVTSLFLPPTNIRTPSKNQSDSTTFSGAGGVLLSQRVYFIHDTFALLFLLHAAALAIFVQMM</sequence>
<feature type="compositionally biased region" description="Low complexity" evidence="1">
    <location>
        <begin position="40"/>
        <end position="79"/>
    </location>
</feature>
<keyword evidence="4" id="KW-1185">Reference proteome</keyword>
<dbReference type="EMBL" id="KZ992640">
    <property type="protein sequence ID" value="RKP08080.1"/>
    <property type="molecule type" value="Genomic_DNA"/>
</dbReference>
<protein>
    <submittedName>
        <fullName evidence="3">Uncharacterized protein</fullName>
    </submittedName>
</protein>
<organism evidence="3 4">
    <name type="scientific">Thamnocephalis sphaerospora</name>
    <dbReference type="NCBI Taxonomy" id="78915"/>
    <lineage>
        <taxon>Eukaryota</taxon>
        <taxon>Fungi</taxon>
        <taxon>Fungi incertae sedis</taxon>
        <taxon>Zoopagomycota</taxon>
        <taxon>Zoopagomycotina</taxon>
        <taxon>Zoopagomycetes</taxon>
        <taxon>Zoopagales</taxon>
        <taxon>Sigmoideomycetaceae</taxon>
        <taxon>Thamnocephalis</taxon>
    </lineage>
</organism>
<evidence type="ECO:0000256" key="2">
    <source>
        <dbReference type="SAM" id="Phobius"/>
    </source>
</evidence>
<accession>A0A4P9XRX0</accession>
<reference evidence="4" key="1">
    <citation type="journal article" date="2018" name="Nat. Microbiol.">
        <title>Leveraging single-cell genomics to expand the fungal tree of life.</title>
        <authorList>
            <person name="Ahrendt S.R."/>
            <person name="Quandt C.A."/>
            <person name="Ciobanu D."/>
            <person name="Clum A."/>
            <person name="Salamov A."/>
            <person name="Andreopoulos B."/>
            <person name="Cheng J.F."/>
            <person name="Woyke T."/>
            <person name="Pelin A."/>
            <person name="Henrissat B."/>
            <person name="Reynolds N.K."/>
            <person name="Benny G.L."/>
            <person name="Smith M.E."/>
            <person name="James T.Y."/>
            <person name="Grigoriev I.V."/>
        </authorList>
    </citation>
    <scope>NUCLEOTIDE SEQUENCE [LARGE SCALE GENOMIC DNA]</scope>
    <source>
        <strain evidence="4">RSA 1356</strain>
    </source>
</reference>
<evidence type="ECO:0000256" key="1">
    <source>
        <dbReference type="SAM" id="MobiDB-lite"/>
    </source>
</evidence>
<feature type="region of interest" description="Disordered" evidence="1">
    <location>
        <begin position="31"/>
        <end position="84"/>
    </location>
</feature>
<keyword evidence="2" id="KW-1133">Transmembrane helix</keyword>
<keyword evidence="2" id="KW-0812">Transmembrane</keyword>
<evidence type="ECO:0000313" key="4">
    <source>
        <dbReference type="Proteomes" id="UP000271241"/>
    </source>
</evidence>
<name>A0A4P9XRX0_9FUNG</name>
<keyword evidence="2" id="KW-0472">Membrane</keyword>
<evidence type="ECO:0000313" key="3">
    <source>
        <dbReference type="EMBL" id="RKP08080.1"/>
    </source>
</evidence>
<dbReference type="Proteomes" id="UP000271241">
    <property type="component" value="Unassembled WGS sequence"/>
</dbReference>
<feature type="transmembrane region" description="Helical" evidence="2">
    <location>
        <begin position="130"/>
        <end position="151"/>
    </location>
</feature>
<dbReference type="AlphaFoldDB" id="A0A4P9XRX0"/>